<dbReference type="EMBL" id="DXCV01000039">
    <property type="protein sequence ID" value="HIY88215.1"/>
    <property type="molecule type" value="Genomic_DNA"/>
</dbReference>
<reference evidence="1" key="2">
    <citation type="submission" date="2021-04" db="EMBL/GenBank/DDBJ databases">
        <authorList>
            <person name="Gilroy R."/>
        </authorList>
    </citation>
    <scope>NUCLEOTIDE SEQUENCE</scope>
    <source>
        <strain evidence="1">Gambia2-208</strain>
    </source>
</reference>
<evidence type="ECO:0000313" key="1">
    <source>
        <dbReference type="EMBL" id="HIY88215.1"/>
    </source>
</evidence>
<organism evidence="1 2">
    <name type="scientific">Candidatus Bacteroides pullicola</name>
    <dbReference type="NCBI Taxonomy" id="2838475"/>
    <lineage>
        <taxon>Bacteria</taxon>
        <taxon>Pseudomonadati</taxon>
        <taxon>Bacteroidota</taxon>
        <taxon>Bacteroidia</taxon>
        <taxon>Bacteroidales</taxon>
        <taxon>Bacteroidaceae</taxon>
        <taxon>Bacteroides</taxon>
    </lineage>
</organism>
<reference evidence="1" key="1">
    <citation type="journal article" date="2021" name="PeerJ">
        <title>Extensive microbial diversity within the chicken gut microbiome revealed by metagenomics and culture.</title>
        <authorList>
            <person name="Gilroy R."/>
            <person name="Ravi A."/>
            <person name="Getino M."/>
            <person name="Pursley I."/>
            <person name="Horton D.L."/>
            <person name="Alikhan N.F."/>
            <person name="Baker D."/>
            <person name="Gharbi K."/>
            <person name="Hall N."/>
            <person name="Watson M."/>
            <person name="Adriaenssens E.M."/>
            <person name="Foster-Nyarko E."/>
            <person name="Jarju S."/>
            <person name="Secka A."/>
            <person name="Antonio M."/>
            <person name="Oren A."/>
            <person name="Chaudhuri R.R."/>
            <person name="La Ragione R."/>
            <person name="Hildebrand F."/>
            <person name="Pallen M.J."/>
        </authorList>
    </citation>
    <scope>NUCLEOTIDE SEQUENCE</scope>
    <source>
        <strain evidence="1">Gambia2-208</strain>
    </source>
</reference>
<accession>A0A9D1ZH16</accession>
<dbReference type="Proteomes" id="UP000886851">
    <property type="component" value="Unassembled WGS sequence"/>
</dbReference>
<comment type="caution">
    <text evidence="1">The sequence shown here is derived from an EMBL/GenBank/DDBJ whole genome shotgun (WGS) entry which is preliminary data.</text>
</comment>
<gene>
    <name evidence="1" type="ORF">H9824_05875</name>
</gene>
<evidence type="ECO:0000313" key="2">
    <source>
        <dbReference type="Proteomes" id="UP000886851"/>
    </source>
</evidence>
<name>A0A9D1ZH16_9BACE</name>
<dbReference type="AlphaFoldDB" id="A0A9D1ZH16"/>
<proteinExistence type="predicted"/>
<sequence>MIVTTDIYKILFDKVKDFGIKAVYDGWNPIKSHLKEEAIVIVTSTPIEPDTYWERAYAHVNICVPDYLGEANTQRLNELERLANLWVWEGMSGEHDGSAYRIRKDSLGLERDDALKCSYVNLVLLFEILNVR</sequence>
<protein>
    <submittedName>
        <fullName evidence="1">Uncharacterized protein</fullName>
    </submittedName>
</protein>